<dbReference type="EMBL" id="MOBI01000019">
    <property type="protein sequence ID" value="ROM95064.1"/>
    <property type="molecule type" value="Genomic_DNA"/>
</dbReference>
<dbReference type="SMART" id="SM00530">
    <property type="entry name" value="HTH_XRE"/>
    <property type="match status" value="1"/>
</dbReference>
<dbReference type="Proteomes" id="UP000284684">
    <property type="component" value="Unassembled WGS sequence"/>
</dbReference>
<dbReference type="SUPFAM" id="SSF47413">
    <property type="entry name" value="lambda repressor-like DNA-binding domains"/>
    <property type="match status" value="1"/>
</dbReference>
<reference evidence="2 3" key="1">
    <citation type="submission" date="2016-10" db="EMBL/GenBank/DDBJ databases">
        <title>Comparative genome analysis of multiple Pseudomonas spp. focuses on biocontrol and plant growth promoting traits.</title>
        <authorList>
            <person name="Tao X.-Y."/>
            <person name="Taylor C.G."/>
        </authorList>
    </citation>
    <scope>NUCLEOTIDE SEQUENCE [LARGE SCALE GENOMIC DNA]</scope>
    <source>
        <strain evidence="2 3">37D10</strain>
    </source>
</reference>
<sequence>MYVLGKRIKQARVLAGLSQEGLGLEAGLDEMSASTRMNRYELGRRVPSPDFMERLGKVLNVPAAYFYAVDEDEAELLVKFHRLSPAARKQFMKHLSELGD</sequence>
<proteinExistence type="predicted"/>
<dbReference type="CDD" id="cd00093">
    <property type="entry name" value="HTH_XRE"/>
    <property type="match status" value="1"/>
</dbReference>
<evidence type="ECO:0000313" key="3">
    <source>
        <dbReference type="Proteomes" id="UP000284684"/>
    </source>
</evidence>
<evidence type="ECO:0000313" key="2">
    <source>
        <dbReference type="EMBL" id="ROM95064.1"/>
    </source>
</evidence>
<dbReference type="InterPro" id="IPR001387">
    <property type="entry name" value="Cro/C1-type_HTH"/>
</dbReference>
<dbReference type="RefSeq" id="WP_123583393.1">
    <property type="nucleotide sequence ID" value="NZ_MOBI01000019.1"/>
</dbReference>
<dbReference type="GO" id="GO:0003677">
    <property type="term" value="F:DNA binding"/>
    <property type="evidence" value="ECO:0007669"/>
    <property type="project" value="InterPro"/>
</dbReference>
<accession>A0A423GPV3</accession>
<feature type="domain" description="HTH cro/C1-type" evidence="1">
    <location>
        <begin position="8"/>
        <end position="66"/>
    </location>
</feature>
<dbReference type="InterPro" id="IPR010982">
    <property type="entry name" value="Lambda_DNA-bd_dom_sf"/>
</dbReference>
<gene>
    <name evidence="2" type="ORF">BK658_16905</name>
</gene>
<comment type="caution">
    <text evidence="2">The sequence shown here is derived from an EMBL/GenBank/DDBJ whole genome shotgun (WGS) entry which is preliminary data.</text>
</comment>
<evidence type="ECO:0000259" key="1">
    <source>
        <dbReference type="PROSITE" id="PS50943"/>
    </source>
</evidence>
<dbReference type="AlphaFoldDB" id="A0A423GPV3"/>
<dbReference type="Gene3D" id="1.10.260.40">
    <property type="entry name" value="lambda repressor-like DNA-binding domains"/>
    <property type="match status" value="1"/>
</dbReference>
<name>A0A423GPV3_9PSED</name>
<organism evidence="2 3">
    <name type="scientific">Pseudomonas brassicacearum</name>
    <dbReference type="NCBI Taxonomy" id="930166"/>
    <lineage>
        <taxon>Bacteria</taxon>
        <taxon>Pseudomonadati</taxon>
        <taxon>Pseudomonadota</taxon>
        <taxon>Gammaproteobacteria</taxon>
        <taxon>Pseudomonadales</taxon>
        <taxon>Pseudomonadaceae</taxon>
        <taxon>Pseudomonas</taxon>
    </lineage>
</organism>
<protein>
    <submittedName>
        <fullName evidence="2">Transcriptional regulator</fullName>
    </submittedName>
</protein>
<dbReference type="PROSITE" id="PS50943">
    <property type="entry name" value="HTH_CROC1"/>
    <property type="match status" value="1"/>
</dbReference>
<dbReference type="Pfam" id="PF13560">
    <property type="entry name" value="HTH_31"/>
    <property type="match status" value="1"/>
</dbReference>